<evidence type="ECO:0000313" key="2">
    <source>
        <dbReference type="Proteomes" id="UP000186230"/>
    </source>
</evidence>
<accession>A0A1L7I863</accession>
<proteinExistence type="predicted"/>
<name>A0A1L7I863_9FLAO</name>
<protein>
    <submittedName>
        <fullName evidence="1">Uncharacterized protein</fullName>
    </submittedName>
</protein>
<keyword evidence="2" id="KW-1185">Reference proteome</keyword>
<dbReference type="OrthoDB" id="1366637at2"/>
<evidence type="ECO:0000313" key="1">
    <source>
        <dbReference type="EMBL" id="APU69295.1"/>
    </source>
</evidence>
<dbReference type="EMBL" id="CP016359">
    <property type="protein sequence ID" value="APU69295.1"/>
    <property type="molecule type" value="Genomic_DNA"/>
</dbReference>
<dbReference type="RefSeq" id="WP_139839230.1">
    <property type="nucleotide sequence ID" value="NZ_AMRU01000007.1"/>
</dbReference>
<reference evidence="1 2" key="1">
    <citation type="submission" date="2016-07" db="EMBL/GenBank/DDBJ databases">
        <title>Multi-omics approach to identify versatile polysaccharide utilization systems of a marine flavobacterium Gramella flava.</title>
        <authorList>
            <person name="Tang K."/>
        </authorList>
    </citation>
    <scope>NUCLEOTIDE SEQUENCE [LARGE SCALE GENOMIC DNA]</scope>
    <source>
        <strain evidence="1 2">JLT2011</strain>
    </source>
</reference>
<gene>
    <name evidence="1" type="ORF">GRFL_2571</name>
</gene>
<dbReference type="KEGG" id="gfl:GRFL_2571"/>
<dbReference type="AlphaFoldDB" id="A0A1L7I863"/>
<dbReference type="STRING" id="1229726.GRFL_2571"/>
<organism evidence="1 2">
    <name type="scientific">Christiangramia flava JLT2011</name>
    <dbReference type="NCBI Taxonomy" id="1229726"/>
    <lineage>
        <taxon>Bacteria</taxon>
        <taxon>Pseudomonadati</taxon>
        <taxon>Bacteroidota</taxon>
        <taxon>Flavobacteriia</taxon>
        <taxon>Flavobacteriales</taxon>
        <taxon>Flavobacteriaceae</taxon>
        <taxon>Christiangramia</taxon>
    </lineage>
</organism>
<sequence length="94" mass="11260">MSKLSQRYLVTISKIIFFYSIFYIVMKLLAIFQGAWLYANLILCLPYLIFTAVGLYILKNDKYHWAYVIAGIIVISAIRYFEKDWMLQLHQYFN</sequence>
<dbReference type="Proteomes" id="UP000186230">
    <property type="component" value="Chromosome"/>
</dbReference>